<organism evidence="2 3">
    <name type="scientific">Herbiconiux daphne</name>
    <dbReference type="NCBI Taxonomy" id="2970914"/>
    <lineage>
        <taxon>Bacteria</taxon>
        <taxon>Bacillati</taxon>
        <taxon>Actinomycetota</taxon>
        <taxon>Actinomycetes</taxon>
        <taxon>Micrococcales</taxon>
        <taxon>Microbacteriaceae</taxon>
        <taxon>Herbiconiux</taxon>
    </lineage>
</organism>
<dbReference type="Pfam" id="PF12697">
    <property type="entry name" value="Abhydrolase_6"/>
    <property type="match status" value="1"/>
</dbReference>
<dbReference type="RefSeq" id="WP_259539975.1">
    <property type="nucleotide sequence ID" value="NZ_JANLCJ010000005.1"/>
</dbReference>
<feature type="domain" description="AB hydrolase-1" evidence="1">
    <location>
        <begin position="7"/>
        <end position="227"/>
    </location>
</feature>
<dbReference type="InterPro" id="IPR000073">
    <property type="entry name" value="AB_hydrolase_1"/>
</dbReference>
<dbReference type="InterPro" id="IPR052897">
    <property type="entry name" value="Sec-Metab_Biosynth_Hydrolase"/>
</dbReference>
<dbReference type="PANTHER" id="PTHR37017:SF11">
    <property type="entry name" value="ESTERASE_LIPASE_THIOESTERASE DOMAIN-CONTAINING PROTEIN"/>
    <property type="match status" value="1"/>
</dbReference>
<evidence type="ECO:0000313" key="3">
    <source>
        <dbReference type="Proteomes" id="UP001165586"/>
    </source>
</evidence>
<dbReference type="Gene3D" id="3.40.50.1820">
    <property type="entry name" value="alpha/beta hydrolase"/>
    <property type="match status" value="1"/>
</dbReference>
<evidence type="ECO:0000313" key="2">
    <source>
        <dbReference type="EMBL" id="MCS5735069.1"/>
    </source>
</evidence>
<reference evidence="2" key="1">
    <citation type="submission" date="2022-08" db="EMBL/GenBank/DDBJ databases">
        <authorList>
            <person name="Deng Y."/>
            <person name="Han X.-F."/>
            <person name="Zhang Y.-Q."/>
        </authorList>
    </citation>
    <scope>NUCLEOTIDE SEQUENCE</scope>
    <source>
        <strain evidence="2">CPCC 203386</strain>
    </source>
</reference>
<keyword evidence="2" id="KW-0378">Hydrolase</keyword>
<dbReference type="SUPFAM" id="SSF53474">
    <property type="entry name" value="alpha/beta-Hydrolases"/>
    <property type="match status" value="1"/>
</dbReference>
<dbReference type="Proteomes" id="UP001165586">
    <property type="component" value="Unassembled WGS sequence"/>
</dbReference>
<dbReference type="PANTHER" id="PTHR37017">
    <property type="entry name" value="AB HYDROLASE-1 DOMAIN-CONTAINING PROTEIN-RELATED"/>
    <property type="match status" value="1"/>
</dbReference>
<name>A0ABT2H553_9MICO</name>
<keyword evidence="3" id="KW-1185">Reference proteome</keyword>
<dbReference type="GO" id="GO:0016787">
    <property type="term" value="F:hydrolase activity"/>
    <property type="evidence" value="ECO:0007669"/>
    <property type="project" value="UniProtKB-KW"/>
</dbReference>
<dbReference type="InterPro" id="IPR029058">
    <property type="entry name" value="AB_hydrolase_fold"/>
</dbReference>
<proteinExistence type="predicted"/>
<sequence>MWTLPTIVLSHGAFADSSSWNGVIKRLRESDFPVIAAPNALRGPIADGDALRSLLDTIEGRIVLVGHSYGGTVISRAAAGLDRVAALVYVAGFAPENGESVGDIAGKFTGSTLGETLIARQLSDGSVDLYIDPGKFHDQVAADLPVADAELAALTQRPISNIAIEQPFAAEPPAWKTTPSWFVFGDADKNIPLQTHRWMADRAVATRVLEIPRASHAIPISHPDEVAYLIADAAASVTR</sequence>
<dbReference type="EMBL" id="JANLCJ010000005">
    <property type="protein sequence ID" value="MCS5735069.1"/>
    <property type="molecule type" value="Genomic_DNA"/>
</dbReference>
<accession>A0ABT2H553</accession>
<comment type="caution">
    <text evidence="2">The sequence shown here is derived from an EMBL/GenBank/DDBJ whole genome shotgun (WGS) entry which is preliminary data.</text>
</comment>
<protein>
    <submittedName>
        <fullName evidence="2">Alpha/beta hydrolase</fullName>
    </submittedName>
</protein>
<evidence type="ECO:0000259" key="1">
    <source>
        <dbReference type="Pfam" id="PF12697"/>
    </source>
</evidence>
<gene>
    <name evidence="2" type="ORF">N1032_15090</name>
</gene>